<reference evidence="3" key="2">
    <citation type="submission" date="2025-08" db="UniProtKB">
        <authorList>
            <consortium name="RefSeq"/>
        </authorList>
    </citation>
    <scope>IDENTIFICATION</scope>
</reference>
<dbReference type="Proteomes" id="UP000694930">
    <property type="component" value="Chromosome 6"/>
</dbReference>
<sequence>MAVDMKQLHLQVFGDSQLVINQLLGSYEVKKPELRPYHDYAQKLIRWLGDVTLQHVRRTENKKADALATLASTLTLPDQTQVTVCQKWIVPPSNEEEYIENKLDHIVAIVEAAKEDWRQPIIDYLCYGILPENPRRRTDIHHRAPRFLYYKDTLYRRSFEGPLPKSSGGHLYILAATDYFSKWAEAVALKEVKKENVANFIRVNIIYRFGIPLYIITDNGKPFDNKLMNKICDLFDFKQRKSSMYHAAANGLA</sequence>
<organism evidence="2 3">
    <name type="scientific">Solanum pennellii</name>
    <name type="common">Tomato</name>
    <name type="synonym">Lycopersicon pennellii</name>
    <dbReference type="NCBI Taxonomy" id="28526"/>
    <lineage>
        <taxon>Eukaryota</taxon>
        <taxon>Viridiplantae</taxon>
        <taxon>Streptophyta</taxon>
        <taxon>Embryophyta</taxon>
        <taxon>Tracheophyta</taxon>
        <taxon>Spermatophyta</taxon>
        <taxon>Magnoliopsida</taxon>
        <taxon>eudicotyledons</taxon>
        <taxon>Gunneridae</taxon>
        <taxon>Pentapetalae</taxon>
        <taxon>asterids</taxon>
        <taxon>lamiids</taxon>
        <taxon>Solanales</taxon>
        <taxon>Solanaceae</taxon>
        <taxon>Solanoideae</taxon>
        <taxon>Solaneae</taxon>
        <taxon>Solanum</taxon>
        <taxon>Solanum subgen. Lycopersicon</taxon>
    </lineage>
</organism>
<gene>
    <name evidence="3" type="primary">LOC114077631</name>
</gene>
<evidence type="ECO:0000313" key="3">
    <source>
        <dbReference type="RefSeq" id="XP_027773735.1"/>
    </source>
</evidence>
<accession>A0ABM1VDB7</accession>
<dbReference type="PANTHER" id="PTHR48475">
    <property type="entry name" value="RIBONUCLEASE H"/>
    <property type="match status" value="1"/>
</dbReference>
<dbReference type="PANTHER" id="PTHR48475:SF1">
    <property type="entry name" value="RNASE H TYPE-1 DOMAIN-CONTAINING PROTEIN"/>
    <property type="match status" value="1"/>
</dbReference>
<dbReference type="InterPro" id="IPR036397">
    <property type="entry name" value="RNaseH_sf"/>
</dbReference>
<name>A0ABM1VDB7_SOLPN</name>
<dbReference type="Gene3D" id="3.30.420.10">
    <property type="entry name" value="Ribonuclease H-like superfamily/Ribonuclease H"/>
    <property type="match status" value="2"/>
</dbReference>
<dbReference type="GeneID" id="114077631"/>
<dbReference type="Pfam" id="PF13456">
    <property type="entry name" value="RVT_3"/>
    <property type="match status" value="1"/>
</dbReference>
<protein>
    <submittedName>
        <fullName evidence="3">Uncharacterized protein LOC114077631</fullName>
    </submittedName>
</protein>
<dbReference type="SUPFAM" id="SSF53098">
    <property type="entry name" value="Ribonuclease H-like"/>
    <property type="match status" value="2"/>
</dbReference>
<dbReference type="InterPro" id="IPR002156">
    <property type="entry name" value="RNaseH_domain"/>
</dbReference>
<evidence type="ECO:0000259" key="1">
    <source>
        <dbReference type="PROSITE" id="PS50994"/>
    </source>
</evidence>
<dbReference type="RefSeq" id="XP_027773735.1">
    <property type="nucleotide sequence ID" value="XM_027917934.1"/>
</dbReference>
<dbReference type="InterPro" id="IPR001584">
    <property type="entry name" value="Integrase_cat-core"/>
</dbReference>
<dbReference type="PROSITE" id="PS50994">
    <property type="entry name" value="INTEGRASE"/>
    <property type="match status" value="1"/>
</dbReference>
<reference evidence="2" key="1">
    <citation type="journal article" date="2014" name="Nat. Genet.">
        <title>The genome of the stress-tolerant wild tomato species Solanum pennellii.</title>
        <authorList>
            <person name="Bolger A."/>
            <person name="Scossa F."/>
            <person name="Bolger M.E."/>
            <person name="Lanz C."/>
            <person name="Maumus F."/>
            <person name="Tohge T."/>
            <person name="Quesneville H."/>
            <person name="Alseekh S."/>
            <person name="Sorensen I."/>
            <person name="Lichtenstein G."/>
            <person name="Fich E.A."/>
            <person name="Conte M."/>
            <person name="Keller H."/>
            <person name="Schneeberger K."/>
            <person name="Schwacke R."/>
            <person name="Ofner I."/>
            <person name="Vrebalov J."/>
            <person name="Xu Y."/>
            <person name="Osorio S."/>
            <person name="Aflitos S.A."/>
            <person name="Schijlen E."/>
            <person name="Jimenez-Gomez J.M."/>
            <person name="Ryngajllo M."/>
            <person name="Kimura S."/>
            <person name="Kumar R."/>
            <person name="Koenig D."/>
            <person name="Headland L.R."/>
            <person name="Maloof J.N."/>
            <person name="Sinha N."/>
            <person name="van Ham R.C."/>
            <person name="Lankhorst R.K."/>
            <person name="Mao L."/>
            <person name="Vogel A."/>
            <person name="Arsova B."/>
            <person name="Panstruga R."/>
            <person name="Fei Z."/>
            <person name="Rose J.K."/>
            <person name="Zamir D."/>
            <person name="Carrari F."/>
            <person name="Giovannoni J.J."/>
            <person name="Weigel D."/>
            <person name="Usadel B."/>
            <person name="Fernie A.R."/>
        </authorList>
    </citation>
    <scope>NUCLEOTIDE SEQUENCE [LARGE SCALE GENOMIC DNA]</scope>
    <source>
        <strain evidence="2">cv. LA0716</strain>
    </source>
</reference>
<evidence type="ECO:0000313" key="2">
    <source>
        <dbReference type="Proteomes" id="UP000694930"/>
    </source>
</evidence>
<dbReference type="InterPro" id="IPR012337">
    <property type="entry name" value="RNaseH-like_sf"/>
</dbReference>
<proteinExistence type="predicted"/>
<keyword evidence="2" id="KW-1185">Reference proteome</keyword>
<dbReference type="Pfam" id="PF00665">
    <property type="entry name" value="rve"/>
    <property type="match status" value="1"/>
</dbReference>
<feature type="domain" description="Integrase catalytic" evidence="1">
    <location>
        <begin position="141"/>
        <end position="253"/>
    </location>
</feature>